<dbReference type="InterPro" id="IPR000719">
    <property type="entry name" value="Prot_kinase_dom"/>
</dbReference>
<reference evidence="3 4" key="2">
    <citation type="submission" date="2024-07" db="EMBL/GenBank/DDBJ databases">
        <authorList>
            <person name="Akdeniz Z."/>
        </authorList>
    </citation>
    <scope>NUCLEOTIDE SEQUENCE [LARGE SCALE GENOMIC DNA]</scope>
</reference>
<dbReference type="EMBL" id="CATOUU010000944">
    <property type="protein sequence ID" value="CAI9961754.1"/>
    <property type="molecule type" value="Genomic_DNA"/>
</dbReference>
<dbReference type="GO" id="GO:0005737">
    <property type="term" value="C:cytoplasm"/>
    <property type="evidence" value="ECO:0007669"/>
    <property type="project" value="TreeGrafter"/>
</dbReference>
<dbReference type="SMART" id="SM00220">
    <property type="entry name" value="S_TKc"/>
    <property type="match status" value="1"/>
</dbReference>
<dbReference type="AlphaFoldDB" id="A0AA86QLH2"/>
<dbReference type="InterPro" id="IPR011009">
    <property type="entry name" value="Kinase-like_dom_sf"/>
</dbReference>
<dbReference type="PROSITE" id="PS50011">
    <property type="entry name" value="PROTEIN_KINASE_DOM"/>
    <property type="match status" value="1"/>
</dbReference>
<proteinExistence type="predicted"/>
<dbReference type="GO" id="GO:0005634">
    <property type="term" value="C:nucleus"/>
    <property type="evidence" value="ECO:0007669"/>
    <property type="project" value="TreeGrafter"/>
</dbReference>
<dbReference type="GO" id="GO:0005524">
    <property type="term" value="F:ATP binding"/>
    <property type="evidence" value="ECO:0007669"/>
    <property type="project" value="InterPro"/>
</dbReference>
<evidence type="ECO:0000313" key="2">
    <source>
        <dbReference type="EMBL" id="CAI9961754.1"/>
    </source>
</evidence>
<dbReference type="GO" id="GO:0044773">
    <property type="term" value="P:mitotic DNA damage checkpoint signaling"/>
    <property type="evidence" value="ECO:0007669"/>
    <property type="project" value="TreeGrafter"/>
</dbReference>
<comment type="caution">
    <text evidence="2">The sequence shown here is derived from an EMBL/GenBank/DDBJ whole genome shotgun (WGS) entry which is preliminary data.</text>
</comment>
<protein>
    <submittedName>
        <fullName evidence="2">CAMK CAMKL</fullName>
    </submittedName>
    <submittedName>
        <fullName evidence="3">Kinase</fullName>
    </submittedName>
</protein>
<dbReference type="PANTHER" id="PTHR44167:SF24">
    <property type="entry name" value="SERINE_THREONINE-PROTEIN KINASE CHK2"/>
    <property type="match status" value="1"/>
</dbReference>
<keyword evidence="3" id="KW-0418">Kinase</keyword>
<dbReference type="Gene3D" id="1.10.510.10">
    <property type="entry name" value="Transferase(Phosphotransferase) domain 1"/>
    <property type="match status" value="1"/>
</dbReference>
<accession>A0AA86QLH2</accession>
<dbReference type="Pfam" id="PF00069">
    <property type="entry name" value="Pkinase"/>
    <property type="match status" value="1"/>
</dbReference>
<dbReference type="SUPFAM" id="SSF56112">
    <property type="entry name" value="Protein kinase-like (PK-like)"/>
    <property type="match status" value="1"/>
</dbReference>
<sequence length="515" mass="60088">MQVNSFDLKYQDGFLFANDFKLIRFIAKGTSSQCWLVEKDGTQFCLQIAKNTPSANNKLEIHMKLQGLKHITKIFYFAVNPKFNEINEIPSKFKIFNEQNIIIVDEYVPFKPLAYETFSISEGIPQAQAYLKVYDLFDFFHSLLVAVDQLHSIGVYHFDLKPENILASDKDFYIVDFGSAQVVTDRAQTILDSAFDPNTPVTFVHGITPQFSSKKYDQVQGLLMADKYDAYSIGCILFYLITGKYLDKPLILNEKLVKYIAINYCFVAADLLVGLTHYDPIIRYGIKTALQHPILFTASNVCSFVLKQWQKLQVVRQFHFQLNNKIRKSMTKNGRKYLRSTSAVKTYEKDKHKVIVDDQFYVKYQNSIRHGVFNRIEFHSDFTNDMKFSQMFSNNNEAHVDFKLLQSYYHRDMYLNYWDQNLLTFLGDQSPVELYEAFVAEQSDSMSDSAFSDVSFTRTRSRKPTKEIKTKRVEMHNKFNESEEFKYMIDALDLDDIFQNTQSFTTENDEISYSQ</sequence>
<evidence type="ECO:0000259" key="1">
    <source>
        <dbReference type="PROSITE" id="PS50011"/>
    </source>
</evidence>
<reference evidence="2" key="1">
    <citation type="submission" date="2023-06" db="EMBL/GenBank/DDBJ databases">
        <authorList>
            <person name="Kurt Z."/>
        </authorList>
    </citation>
    <scope>NUCLEOTIDE SEQUENCE</scope>
</reference>
<feature type="domain" description="Protein kinase" evidence="1">
    <location>
        <begin position="20"/>
        <end position="295"/>
    </location>
</feature>
<dbReference type="Proteomes" id="UP001642409">
    <property type="component" value="Unassembled WGS sequence"/>
</dbReference>
<gene>
    <name evidence="2" type="ORF">HINF_LOCUS49399</name>
    <name evidence="3" type="ORF">HINF_LOCUS58486</name>
</gene>
<evidence type="ECO:0000313" key="4">
    <source>
        <dbReference type="Proteomes" id="UP001642409"/>
    </source>
</evidence>
<dbReference type="EMBL" id="CAXDID020000329">
    <property type="protein sequence ID" value="CAL6077601.1"/>
    <property type="molecule type" value="Genomic_DNA"/>
</dbReference>
<dbReference type="GO" id="GO:0004674">
    <property type="term" value="F:protein serine/threonine kinase activity"/>
    <property type="evidence" value="ECO:0007669"/>
    <property type="project" value="TreeGrafter"/>
</dbReference>
<dbReference type="PANTHER" id="PTHR44167">
    <property type="entry name" value="OVARIAN-SPECIFIC SERINE/THREONINE-PROTEIN KINASE LOK-RELATED"/>
    <property type="match status" value="1"/>
</dbReference>
<evidence type="ECO:0000313" key="3">
    <source>
        <dbReference type="EMBL" id="CAL6077601.1"/>
    </source>
</evidence>
<organism evidence="2">
    <name type="scientific">Hexamita inflata</name>
    <dbReference type="NCBI Taxonomy" id="28002"/>
    <lineage>
        <taxon>Eukaryota</taxon>
        <taxon>Metamonada</taxon>
        <taxon>Diplomonadida</taxon>
        <taxon>Hexamitidae</taxon>
        <taxon>Hexamitinae</taxon>
        <taxon>Hexamita</taxon>
    </lineage>
</organism>
<name>A0AA86QLH2_9EUKA</name>
<keyword evidence="4" id="KW-1185">Reference proteome</keyword>
<keyword evidence="3" id="KW-0808">Transferase</keyword>